<evidence type="ECO:0000256" key="2">
    <source>
        <dbReference type="ARBA" id="ARBA00017294"/>
    </source>
</evidence>
<keyword evidence="5" id="KW-1185">Reference proteome</keyword>
<dbReference type="PANTHER" id="PTHR14490:SF5">
    <property type="entry name" value="PROTEIN KRI1 HOMOLOG"/>
    <property type="match status" value="1"/>
</dbReference>
<reference evidence="4 5" key="1">
    <citation type="journal article" date="2014" name="Genome Biol. Evol.">
        <title>The genome of the myxosporean Thelohanellus kitauei shows adaptations to nutrient acquisition within its fish host.</title>
        <authorList>
            <person name="Yang Y."/>
            <person name="Xiong J."/>
            <person name="Zhou Z."/>
            <person name="Huo F."/>
            <person name="Miao W."/>
            <person name="Ran C."/>
            <person name="Liu Y."/>
            <person name="Zhang J."/>
            <person name="Feng J."/>
            <person name="Wang M."/>
            <person name="Wang M."/>
            <person name="Wang L."/>
            <person name="Yao B."/>
        </authorList>
    </citation>
    <scope>NUCLEOTIDE SEQUENCE [LARGE SCALE GENOMIC DNA]</scope>
    <source>
        <strain evidence="4">Wuqing</strain>
    </source>
</reference>
<evidence type="ECO:0000256" key="1">
    <source>
        <dbReference type="ARBA" id="ARBA00007473"/>
    </source>
</evidence>
<dbReference type="Pfam" id="PF12936">
    <property type="entry name" value="Kri1_C"/>
    <property type="match status" value="1"/>
</dbReference>
<feature type="domain" description="Kri1-like C-terminal" evidence="3">
    <location>
        <begin position="56"/>
        <end position="134"/>
    </location>
</feature>
<comment type="similarity">
    <text evidence="1">Belongs to the KRI1 family.</text>
</comment>
<proteinExistence type="inferred from homology"/>
<dbReference type="InterPro" id="IPR024626">
    <property type="entry name" value="Kri1-like_C"/>
</dbReference>
<evidence type="ECO:0000313" key="5">
    <source>
        <dbReference type="Proteomes" id="UP000031668"/>
    </source>
</evidence>
<evidence type="ECO:0000313" key="4">
    <source>
        <dbReference type="EMBL" id="KII64678.1"/>
    </source>
</evidence>
<gene>
    <name evidence="4" type="ORF">RF11_05467</name>
</gene>
<sequence length="217" mass="25864">MFTDDQNEDFSYVESFDCDIPKNSKRKQKKLMRLEKSKKKYMEKHGQIVNHSDPIDETCEYEDVIDDLPVRYNYRKVAPNSYGLTPEQILLCDDKELNKWCSIKKVIGYNDEEEEQKMENIYKRRIKHPQLRKRILPSLFSNTCDLYDTSSQNKKSKRSPRKTPISTNRIRLIKKYFNQADLNKVEKLSTDRLLAYNLKNDSKYSLLRKSSKKKDIS</sequence>
<accession>A0A0C2J6B9</accession>
<protein>
    <recommendedName>
        <fullName evidence="2">Protein KRI1 homolog</fullName>
    </recommendedName>
</protein>
<dbReference type="PANTHER" id="PTHR14490">
    <property type="entry name" value="ZINC FINGER, ZZ TYPE"/>
    <property type="match status" value="1"/>
</dbReference>
<name>A0A0C2J6B9_THEKT</name>
<dbReference type="GO" id="GO:0005730">
    <property type="term" value="C:nucleolus"/>
    <property type="evidence" value="ECO:0007669"/>
    <property type="project" value="TreeGrafter"/>
</dbReference>
<dbReference type="EMBL" id="JWZT01004123">
    <property type="protein sequence ID" value="KII64678.1"/>
    <property type="molecule type" value="Genomic_DNA"/>
</dbReference>
<dbReference type="GO" id="GO:0000447">
    <property type="term" value="P:endonucleolytic cleavage in ITS1 to separate SSU-rRNA from 5.8S rRNA and LSU-rRNA from tricistronic rRNA transcript (SSU-rRNA, 5.8S rRNA, LSU-rRNA)"/>
    <property type="evidence" value="ECO:0007669"/>
    <property type="project" value="TreeGrafter"/>
</dbReference>
<dbReference type="OrthoDB" id="10252032at2759"/>
<organism evidence="4 5">
    <name type="scientific">Thelohanellus kitauei</name>
    <name type="common">Myxosporean</name>
    <dbReference type="NCBI Taxonomy" id="669202"/>
    <lineage>
        <taxon>Eukaryota</taxon>
        <taxon>Metazoa</taxon>
        <taxon>Cnidaria</taxon>
        <taxon>Myxozoa</taxon>
        <taxon>Myxosporea</taxon>
        <taxon>Bivalvulida</taxon>
        <taxon>Platysporina</taxon>
        <taxon>Myxobolidae</taxon>
        <taxon>Thelohanellus</taxon>
    </lineage>
</organism>
<evidence type="ECO:0000259" key="3">
    <source>
        <dbReference type="Pfam" id="PF12936"/>
    </source>
</evidence>
<dbReference type="AlphaFoldDB" id="A0A0C2J6B9"/>
<dbReference type="InterPro" id="IPR018034">
    <property type="entry name" value="Kri1"/>
</dbReference>
<dbReference type="Proteomes" id="UP000031668">
    <property type="component" value="Unassembled WGS sequence"/>
</dbReference>
<comment type="caution">
    <text evidence="4">The sequence shown here is derived from an EMBL/GenBank/DDBJ whole genome shotgun (WGS) entry which is preliminary data.</text>
</comment>
<dbReference type="GO" id="GO:0030686">
    <property type="term" value="C:90S preribosome"/>
    <property type="evidence" value="ECO:0007669"/>
    <property type="project" value="TreeGrafter"/>
</dbReference>